<organism evidence="4 5">
    <name type="scientific">Salix viminalis</name>
    <name type="common">Common osier</name>
    <name type="synonym">Basket willow</name>
    <dbReference type="NCBI Taxonomy" id="40686"/>
    <lineage>
        <taxon>Eukaryota</taxon>
        <taxon>Viridiplantae</taxon>
        <taxon>Streptophyta</taxon>
        <taxon>Embryophyta</taxon>
        <taxon>Tracheophyta</taxon>
        <taxon>Spermatophyta</taxon>
        <taxon>Magnoliopsida</taxon>
        <taxon>eudicotyledons</taxon>
        <taxon>Gunneridae</taxon>
        <taxon>Pentapetalae</taxon>
        <taxon>rosids</taxon>
        <taxon>fabids</taxon>
        <taxon>Malpighiales</taxon>
        <taxon>Salicaceae</taxon>
        <taxon>Saliceae</taxon>
        <taxon>Salix</taxon>
    </lineage>
</organism>
<dbReference type="GO" id="GO:0005634">
    <property type="term" value="C:nucleus"/>
    <property type="evidence" value="ECO:0007669"/>
    <property type="project" value="TreeGrafter"/>
</dbReference>
<gene>
    <name evidence="4" type="ORF">OIU85_005872</name>
</gene>
<dbReference type="GO" id="GO:0010071">
    <property type="term" value="P:root meristem specification"/>
    <property type="evidence" value="ECO:0007669"/>
    <property type="project" value="TreeGrafter"/>
</dbReference>
<feature type="compositionally biased region" description="Basic and acidic residues" evidence="2">
    <location>
        <begin position="48"/>
        <end position="57"/>
    </location>
</feature>
<dbReference type="GO" id="GO:0010492">
    <property type="term" value="P:maintenance of shoot apical meristem identity"/>
    <property type="evidence" value="ECO:0007669"/>
    <property type="project" value="TreeGrafter"/>
</dbReference>
<dbReference type="InterPro" id="IPR032535">
    <property type="entry name" value="Oberon_CC"/>
</dbReference>
<protein>
    <recommendedName>
        <fullName evidence="3">Oberon coiled-coil region domain-containing protein</fullName>
    </recommendedName>
</protein>
<name>A0A9Q0PJQ6_SALVM</name>
<reference evidence="4" key="2">
    <citation type="journal article" date="2023" name="Int. J. Mol. Sci.">
        <title>De Novo Assembly and Annotation of 11 Diverse Shrub Willow (Salix) Genomes Reveals Novel Gene Organization in Sex-Linked Regions.</title>
        <authorList>
            <person name="Hyden B."/>
            <person name="Feng K."/>
            <person name="Yates T.B."/>
            <person name="Jawdy S."/>
            <person name="Cereghino C."/>
            <person name="Smart L.B."/>
            <person name="Muchero W."/>
        </authorList>
    </citation>
    <scope>NUCLEOTIDE SEQUENCE [LARGE SCALE GENOMIC DNA]</scope>
    <source>
        <tissue evidence="4">Shoot tip</tissue>
    </source>
</reference>
<evidence type="ECO:0000259" key="3">
    <source>
        <dbReference type="Pfam" id="PF16312"/>
    </source>
</evidence>
<dbReference type="PANTHER" id="PTHR21736">
    <property type="entry name" value="VERNALIZATION-INSENSITIVE PROTEIN 3"/>
    <property type="match status" value="1"/>
</dbReference>
<evidence type="ECO:0000256" key="2">
    <source>
        <dbReference type="SAM" id="MobiDB-lite"/>
    </source>
</evidence>
<dbReference type="GO" id="GO:0010078">
    <property type="term" value="P:maintenance of root meristem identity"/>
    <property type="evidence" value="ECO:0007669"/>
    <property type="project" value="TreeGrafter"/>
</dbReference>
<evidence type="ECO:0000313" key="5">
    <source>
        <dbReference type="Proteomes" id="UP001151529"/>
    </source>
</evidence>
<dbReference type="InterPro" id="IPR004082">
    <property type="entry name" value="OBERON"/>
</dbReference>
<feature type="compositionally biased region" description="Polar residues" evidence="2">
    <location>
        <begin position="36"/>
        <end position="47"/>
    </location>
</feature>
<keyword evidence="1" id="KW-0175">Coiled coil</keyword>
<evidence type="ECO:0000256" key="1">
    <source>
        <dbReference type="SAM" id="Coils"/>
    </source>
</evidence>
<dbReference type="PANTHER" id="PTHR21736:SF38">
    <property type="entry name" value="PROTEIN OBERON 3"/>
    <property type="match status" value="1"/>
</dbReference>
<dbReference type="Proteomes" id="UP001151529">
    <property type="component" value="Chromosome 8"/>
</dbReference>
<reference evidence="4" key="1">
    <citation type="submission" date="2022-11" db="EMBL/GenBank/DDBJ databases">
        <authorList>
            <person name="Hyden B.L."/>
            <person name="Feng K."/>
            <person name="Yates T."/>
            <person name="Jawdy S."/>
            <person name="Smart L.B."/>
            <person name="Muchero W."/>
        </authorList>
    </citation>
    <scope>NUCLEOTIDE SEQUENCE</scope>
    <source>
        <tissue evidence="4">Shoot tip</tissue>
    </source>
</reference>
<proteinExistence type="predicted"/>
<dbReference type="GO" id="GO:0010468">
    <property type="term" value="P:regulation of gene expression"/>
    <property type="evidence" value="ECO:0007669"/>
    <property type="project" value="TreeGrafter"/>
</dbReference>
<dbReference type="AlphaFoldDB" id="A0A9Q0PJQ6"/>
<feature type="region of interest" description="Disordered" evidence="2">
    <location>
        <begin position="36"/>
        <end position="57"/>
    </location>
</feature>
<dbReference type="EMBL" id="JAPFFL010000012">
    <property type="protein sequence ID" value="KAJ6689506.1"/>
    <property type="molecule type" value="Genomic_DNA"/>
</dbReference>
<feature type="domain" description="Oberon coiled-coil region" evidence="3">
    <location>
        <begin position="83"/>
        <end position="152"/>
    </location>
</feature>
<comment type="caution">
    <text evidence="4">The sequence shown here is derived from an EMBL/GenBank/DDBJ whole genome shotgun (WGS) entry which is preliminary data.</text>
</comment>
<dbReference type="OrthoDB" id="784473at2759"/>
<evidence type="ECO:0000313" key="4">
    <source>
        <dbReference type="EMBL" id="KAJ6689506.1"/>
    </source>
</evidence>
<dbReference type="Pfam" id="PF16312">
    <property type="entry name" value="Oberon_cc"/>
    <property type="match status" value="1"/>
</dbReference>
<keyword evidence="5" id="KW-1185">Reference proteome</keyword>
<feature type="coiled-coil region" evidence="1">
    <location>
        <begin position="90"/>
        <end position="161"/>
    </location>
</feature>
<accession>A0A9Q0PJQ6</accession>
<sequence>MPDFPASGVSAKELMPTEATLRKDAVPMLPATSLTPKYTIYNTGSSSGRRDSLPNDLHRKDLKASLLDKLKQECSRARQMKHREKPKAFRQMIRAKSDKLEEEYAEKLAKMCLQDTEERRRKKMEELKTLENTHCNYFNMKLRMQAEIAGLLERMEATKQQRV</sequence>